<gene>
    <name evidence="1" type="ORF">M094_0237</name>
</gene>
<proteinExistence type="predicted"/>
<accession>A0A078S4Q1</accession>
<sequence length="40" mass="4836">MKRNGKAELSFLIGFLIFWRKLPSRLLLEHCIIQYIVLFK</sequence>
<name>A0A078S4Q1_BACUN</name>
<dbReference type="EMBL" id="JNHN01000163">
    <property type="protein sequence ID" value="KDS51988.1"/>
    <property type="molecule type" value="Genomic_DNA"/>
</dbReference>
<reference evidence="1 2" key="1">
    <citation type="submission" date="2014-04" db="EMBL/GenBank/DDBJ databases">
        <authorList>
            <person name="Sears C."/>
            <person name="Carroll K."/>
            <person name="Sack B.R."/>
            <person name="Qadri F."/>
            <person name="Myers L.L."/>
            <person name="Chung G.-T."/>
            <person name="Escheverria P."/>
            <person name="Fraser C.M."/>
            <person name="Sadzewicz L."/>
            <person name="Shefchek K.A."/>
            <person name="Tallon L."/>
            <person name="Das S.P."/>
            <person name="Daugherty S."/>
            <person name="Mongodin E.F."/>
        </authorList>
    </citation>
    <scope>NUCLEOTIDE SEQUENCE [LARGE SCALE GENOMIC DNA]</scope>
    <source>
        <strain evidence="1 2">3978 T3 ii</strain>
    </source>
</reference>
<comment type="caution">
    <text evidence="1">The sequence shown here is derived from an EMBL/GenBank/DDBJ whole genome shotgun (WGS) entry which is preliminary data.</text>
</comment>
<protein>
    <submittedName>
        <fullName evidence="1">Uncharacterized protein</fullName>
    </submittedName>
</protein>
<dbReference type="Proteomes" id="UP000028013">
    <property type="component" value="Unassembled WGS sequence"/>
</dbReference>
<evidence type="ECO:0000313" key="1">
    <source>
        <dbReference type="EMBL" id="KDS51988.1"/>
    </source>
</evidence>
<dbReference type="AlphaFoldDB" id="A0A078S4Q1"/>
<evidence type="ECO:0000313" key="2">
    <source>
        <dbReference type="Proteomes" id="UP000028013"/>
    </source>
</evidence>
<organism evidence="1 2">
    <name type="scientific">Bacteroides uniformis str. 3978 T3 ii</name>
    <dbReference type="NCBI Taxonomy" id="1339349"/>
    <lineage>
        <taxon>Bacteria</taxon>
        <taxon>Pseudomonadati</taxon>
        <taxon>Bacteroidota</taxon>
        <taxon>Bacteroidia</taxon>
        <taxon>Bacteroidales</taxon>
        <taxon>Bacteroidaceae</taxon>
        <taxon>Bacteroides</taxon>
    </lineage>
</organism>